<dbReference type="Proteomes" id="UP000197270">
    <property type="component" value="Unassembled WGS sequence"/>
</dbReference>
<proteinExistence type="predicted"/>
<dbReference type="SUPFAM" id="SSF48452">
    <property type="entry name" value="TPR-like"/>
    <property type="match status" value="1"/>
</dbReference>
<organism evidence="1 2">
    <name type="scientific">Escherichia coli</name>
    <dbReference type="NCBI Taxonomy" id="562"/>
    <lineage>
        <taxon>Bacteria</taxon>
        <taxon>Pseudomonadati</taxon>
        <taxon>Pseudomonadota</taxon>
        <taxon>Gammaproteobacteria</taxon>
        <taxon>Enterobacterales</taxon>
        <taxon>Enterobacteriaceae</taxon>
        <taxon>Escherichia</taxon>
    </lineage>
</organism>
<comment type="caution">
    <text evidence="1">The sequence shown here is derived from an EMBL/GenBank/DDBJ whole genome shotgun (WGS) entry which is preliminary data.</text>
</comment>
<accession>A0AAX0PP67</accession>
<dbReference type="InterPro" id="IPR011990">
    <property type="entry name" value="TPR-like_helical_dom_sf"/>
</dbReference>
<dbReference type="Gene3D" id="1.25.40.10">
    <property type="entry name" value="Tetratricopeptide repeat domain"/>
    <property type="match status" value="1"/>
</dbReference>
<gene>
    <name evidence="1" type="ORF">CCS08_07000</name>
</gene>
<name>A0AAX0PP67_ECOLX</name>
<evidence type="ECO:0000313" key="1">
    <source>
        <dbReference type="EMBL" id="OWW56184.1"/>
    </source>
</evidence>
<evidence type="ECO:0008006" key="3">
    <source>
        <dbReference type="Google" id="ProtNLM"/>
    </source>
</evidence>
<protein>
    <recommendedName>
        <fullName evidence="3">Tetratricopeptide repeat protein</fullName>
    </recommendedName>
</protein>
<sequence length="357" mass="41284">MSPSVLQAQKMNDRLRFEVNDNQGRFVFPDTWFGPLLGEFEEVLDAYDTDEISETSYINKLRHLAQREPDFIDIHAHLAYAFLEQNAPRKALNAALKGLAAGNRLIPESFSGEIIWMHPENRPYLRALYAAILANVHLQRHQDAVMLTDKILAYNPEDNQGARWLLGSELLRTGDHERAFSVLKKHADEFSPYWYELGLLHFLNGEQVKAATAFRRGFAANTYIAEMLCGNLHPFPLAVWHNYSAGPDTAEDYYATYSPLWGQYPEALLFVNWLYNHSSVLHERAEIIKCAEMLMQEDDFEICESILRQQEKLRERIDETLSEKIVQKCRNMNGEYVWPWILPFSAAGRKHSGIQYQ</sequence>
<evidence type="ECO:0000313" key="2">
    <source>
        <dbReference type="Proteomes" id="UP000197270"/>
    </source>
</evidence>
<dbReference type="EMBL" id="NHTF01000016">
    <property type="protein sequence ID" value="OWW56184.1"/>
    <property type="molecule type" value="Genomic_DNA"/>
</dbReference>
<reference evidence="1 2" key="1">
    <citation type="submission" date="2017-05" db="EMBL/GenBank/DDBJ databases">
        <title>Sequencing of Escherichia coli that cause persistent and transient Mastitis.</title>
        <authorList>
            <person name="Thacker T.C."/>
            <person name="Lippolis J.D."/>
            <person name="Brunelle B.W."/>
            <person name="Casey T.A."/>
            <person name="Reinhardt T.A."/>
            <person name="Sacco R.E."/>
            <person name="Holman D.B."/>
        </authorList>
    </citation>
    <scope>NUCLEOTIDE SEQUENCE [LARGE SCALE GENOMIC DNA]</scope>
    <source>
        <strain evidence="1 2">ECA-B</strain>
    </source>
</reference>
<dbReference type="AlphaFoldDB" id="A0AAX0PP67"/>